<dbReference type="AlphaFoldDB" id="A0A0T5VTZ5"/>
<keyword evidence="3" id="KW-1185">Reference proteome</keyword>
<reference evidence="2 3" key="1">
    <citation type="submission" date="2015-11" db="EMBL/GenBank/DDBJ databases">
        <title>Sequence of Pedobacter ginsenosidimutans.</title>
        <authorList>
            <person name="Carson E."/>
            <person name="Keyser V."/>
            <person name="Newman J."/>
            <person name="Miller J."/>
        </authorList>
    </citation>
    <scope>NUCLEOTIDE SEQUENCE [LARGE SCALE GENOMIC DNA]</scope>
    <source>
        <strain evidence="2 3">KACC 14530</strain>
    </source>
</reference>
<sequence>MNDGWDEKISSFKILKDHSKKSILKMLTSYTNNILLTLGFALGIVRVQYRLSICFYLVTVCLLVSQVFIGTAAKRSPEKLDLFLIFHHGRGNAQMIK</sequence>
<dbReference type="STRING" id="687842.ASU31_05495"/>
<evidence type="ECO:0000313" key="3">
    <source>
        <dbReference type="Proteomes" id="UP000051950"/>
    </source>
</evidence>
<keyword evidence="1" id="KW-0812">Transmembrane</keyword>
<name>A0A0T5VTZ5_9SPHI</name>
<keyword evidence="1" id="KW-1133">Transmembrane helix</keyword>
<comment type="caution">
    <text evidence="2">The sequence shown here is derived from an EMBL/GenBank/DDBJ whole genome shotgun (WGS) entry which is preliminary data.</text>
</comment>
<feature type="transmembrane region" description="Helical" evidence="1">
    <location>
        <begin position="55"/>
        <end position="73"/>
    </location>
</feature>
<protein>
    <submittedName>
        <fullName evidence="2">Uncharacterized protein</fullName>
    </submittedName>
</protein>
<organism evidence="2 3">
    <name type="scientific">Pedobacter ginsenosidimutans</name>
    <dbReference type="NCBI Taxonomy" id="687842"/>
    <lineage>
        <taxon>Bacteria</taxon>
        <taxon>Pseudomonadati</taxon>
        <taxon>Bacteroidota</taxon>
        <taxon>Sphingobacteriia</taxon>
        <taxon>Sphingobacteriales</taxon>
        <taxon>Sphingobacteriaceae</taxon>
        <taxon>Pedobacter</taxon>
    </lineage>
</organism>
<keyword evidence="1" id="KW-0472">Membrane</keyword>
<dbReference type="Proteomes" id="UP000051950">
    <property type="component" value="Unassembled WGS sequence"/>
</dbReference>
<accession>A0A0T5VTZ5</accession>
<gene>
    <name evidence="2" type="ORF">ASU31_05495</name>
</gene>
<dbReference type="EMBL" id="LMZQ01000003">
    <property type="protein sequence ID" value="KRT17129.1"/>
    <property type="molecule type" value="Genomic_DNA"/>
</dbReference>
<proteinExistence type="predicted"/>
<evidence type="ECO:0000256" key="1">
    <source>
        <dbReference type="SAM" id="Phobius"/>
    </source>
</evidence>
<evidence type="ECO:0000313" key="2">
    <source>
        <dbReference type="EMBL" id="KRT17129.1"/>
    </source>
</evidence>
<feature type="transmembrane region" description="Helical" evidence="1">
    <location>
        <begin position="30"/>
        <end position="49"/>
    </location>
</feature>